<name>A0A174DVR4_FLAPL</name>
<sequence length="686" mass="78456">MDNYLRILQPSAYTFGLVGTTGSGKTRFTCNIAAPGARPILQKSVGETNTTIQNRVIIFSANPALTQRLIVAVKPDPVFFGSRDLMELLREPLCTTIRQLGRKGAPNAGEAEDCLREALRDPLQMEDFGLRRRLALLTTEQQENLVDGILQWFRDSAFYQYIEELYGRAVTELKSRGEEPSKNSAKLRNGLRTQVEARIDLLTREGGTQALLVLCQQTEQVLKERFFRVFQPERRSEDGYYYLNLALDEPDQDAADAFFSNNTKGHPSLESLCREIVIYVPIEEKIQKRLEAYPQFRDSWGYSSFALLDTRGLFHRGTSEEENEEYCANLLYRSQIDAIILLQSLSSDTNAKKAQLIYRKILKGFKRDIPIFPVYNRADCKVDDLLKDSEDDGKAPPKSGELQALLATQVQALSEGLANGIARPQQWKTPLICYLKGARSFTEYPDLKERYTLEVVLGNCFAQMSQALRQRAERLPIKLEDWETEPTPKVDRVRLTAIVDDILNLSETDRKVFTPAKLNLDENRWKVPHGNSYNALRRRLAYGGGWSSNILENYYYHCQNIQVNFPAQLQNFVTPTLTQRLAEEALSIQYGTFLSKEDEAAYQAQVARAIQPERFASQLLYDRALMDAERVPGSFGVWFQRFIENSTHYLKQPLQGREDYDVVLEELLTDAARLVLHRKVRYVSET</sequence>
<dbReference type="SUPFAM" id="SSF52540">
    <property type="entry name" value="P-loop containing nucleoside triphosphate hydrolases"/>
    <property type="match status" value="1"/>
</dbReference>
<dbReference type="EMBL" id="CYZT01000069">
    <property type="protein sequence ID" value="CUO29524.1"/>
    <property type="molecule type" value="Genomic_DNA"/>
</dbReference>
<gene>
    <name evidence="1" type="ORF">ERS852411_01297</name>
</gene>
<proteinExistence type="predicted"/>
<protein>
    <submittedName>
        <fullName evidence="1">Uncharacterized protein</fullName>
    </submittedName>
</protein>
<dbReference type="CDD" id="cd00882">
    <property type="entry name" value="Ras_like_GTPase"/>
    <property type="match status" value="1"/>
</dbReference>
<dbReference type="InterPro" id="IPR027417">
    <property type="entry name" value="P-loop_NTPase"/>
</dbReference>
<dbReference type="RefSeq" id="WP_021630008.1">
    <property type="nucleotide sequence ID" value="NZ_JADMOW010000010.1"/>
</dbReference>
<evidence type="ECO:0000313" key="1">
    <source>
        <dbReference type="EMBL" id="CUO29524.1"/>
    </source>
</evidence>
<reference evidence="1 2" key="1">
    <citation type="submission" date="2015-09" db="EMBL/GenBank/DDBJ databases">
        <authorList>
            <consortium name="Pathogen Informatics"/>
        </authorList>
    </citation>
    <scope>NUCLEOTIDE SEQUENCE [LARGE SCALE GENOMIC DNA]</scope>
    <source>
        <strain evidence="1 2">2789STDY5608854</strain>
    </source>
</reference>
<evidence type="ECO:0000313" key="2">
    <source>
        <dbReference type="Proteomes" id="UP000095746"/>
    </source>
</evidence>
<dbReference type="Proteomes" id="UP000095746">
    <property type="component" value="Unassembled WGS sequence"/>
</dbReference>
<dbReference type="Gene3D" id="3.40.50.300">
    <property type="entry name" value="P-loop containing nucleotide triphosphate hydrolases"/>
    <property type="match status" value="1"/>
</dbReference>
<organism evidence="1 2">
    <name type="scientific">Flavonifractor plautii</name>
    <name type="common">Fusobacterium plautii</name>
    <dbReference type="NCBI Taxonomy" id="292800"/>
    <lineage>
        <taxon>Bacteria</taxon>
        <taxon>Bacillati</taxon>
        <taxon>Bacillota</taxon>
        <taxon>Clostridia</taxon>
        <taxon>Eubacteriales</taxon>
        <taxon>Oscillospiraceae</taxon>
        <taxon>Flavonifractor</taxon>
    </lineage>
</organism>
<accession>A0A174DVR4</accession>
<dbReference type="AlphaFoldDB" id="A0A174DVR4"/>